<feature type="domain" description="Quinolinate phosphoribosyl transferase N-terminal" evidence="14">
    <location>
        <begin position="36"/>
        <end position="112"/>
    </location>
</feature>
<name>A0A423PTY2_9GAMM</name>
<feature type="domain" description="Quinolinate phosphoribosyl transferase C-terminal" evidence="13">
    <location>
        <begin position="114"/>
        <end position="285"/>
    </location>
</feature>
<dbReference type="GO" id="GO:0034213">
    <property type="term" value="P:quinolinate catabolic process"/>
    <property type="evidence" value="ECO:0007669"/>
    <property type="project" value="TreeGrafter"/>
</dbReference>
<sequence length="303" mass="32387">MPTIDFNPPADVADTVARALAEDIGDGDRNALLADAAAPAHAVVVARENAILSGRPWFDAVFAALDADVRIHWRYADGERMRSETPVCELHGPARAVLSGERTALNFLQLLSGVASTTHDYVERVKGTNTGIVDTRKTLPGLRSAQRYAVRCGGGVNHRFGLFDAILIKENHIMAAGGIESAVAGARAQSPDLFLQVEVETLEELDAALEAGVDAVLLDNFATHVLARAVHMADAHRRRFRRQIVIEASGDITLTNVREIADTGVDRISIGGLTKHIRATDFSMRMQVDAPATGDPAAGGAQT</sequence>
<evidence type="ECO:0000256" key="2">
    <source>
        <dbReference type="ARBA" id="ARBA00004893"/>
    </source>
</evidence>
<keyword evidence="7 12" id="KW-0328">Glycosyltransferase</keyword>
<dbReference type="InterPro" id="IPR027277">
    <property type="entry name" value="NadC/ModD"/>
</dbReference>
<dbReference type="Proteomes" id="UP000283993">
    <property type="component" value="Unassembled WGS sequence"/>
</dbReference>
<comment type="caution">
    <text evidence="15">The sequence shown here is derived from an EMBL/GenBank/DDBJ whole genome shotgun (WGS) entry which is preliminary data.</text>
</comment>
<evidence type="ECO:0000256" key="6">
    <source>
        <dbReference type="ARBA" id="ARBA00022642"/>
    </source>
</evidence>
<gene>
    <name evidence="15" type="ORF">SAOR_04465</name>
</gene>
<evidence type="ECO:0000256" key="12">
    <source>
        <dbReference type="PIRNR" id="PIRNR006250"/>
    </source>
</evidence>
<dbReference type="GO" id="GO:0009435">
    <property type="term" value="P:NAD+ biosynthetic process"/>
    <property type="evidence" value="ECO:0007669"/>
    <property type="project" value="UniProtKB-UniPathway"/>
</dbReference>
<evidence type="ECO:0000313" key="15">
    <source>
        <dbReference type="EMBL" id="ROO29028.1"/>
    </source>
</evidence>
<dbReference type="GO" id="GO:0004514">
    <property type="term" value="F:nicotinate-nucleotide diphosphorylase (carboxylating) activity"/>
    <property type="evidence" value="ECO:0007669"/>
    <property type="project" value="UniProtKB-EC"/>
</dbReference>
<evidence type="ECO:0000256" key="4">
    <source>
        <dbReference type="ARBA" id="ARBA00011218"/>
    </source>
</evidence>
<evidence type="ECO:0000259" key="14">
    <source>
        <dbReference type="Pfam" id="PF02749"/>
    </source>
</evidence>
<dbReference type="Gene3D" id="3.90.1170.20">
    <property type="entry name" value="Quinolinate phosphoribosyl transferase, N-terminal domain"/>
    <property type="match status" value="1"/>
</dbReference>
<dbReference type="EC" id="2.4.2.19" evidence="5"/>
<evidence type="ECO:0000256" key="5">
    <source>
        <dbReference type="ARBA" id="ARBA00011944"/>
    </source>
</evidence>
<dbReference type="InterPro" id="IPR013785">
    <property type="entry name" value="Aldolase_TIM"/>
</dbReference>
<dbReference type="UniPathway" id="UPA00253">
    <property type="reaction ID" value="UER00331"/>
</dbReference>
<proteinExistence type="inferred from homology"/>
<evidence type="ECO:0000256" key="1">
    <source>
        <dbReference type="ARBA" id="ARBA00003237"/>
    </source>
</evidence>
<dbReference type="PANTHER" id="PTHR32179">
    <property type="entry name" value="NICOTINATE-NUCLEOTIDE PYROPHOSPHORYLASE [CARBOXYLATING]"/>
    <property type="match status" value="1"/>
</dbReference>
<dbReference type="InterPro" id="IPR036068">
    <property type="entry name" value="Nicotinate_pribotase-like_C"/>
</dbReference>
<dbReference type="Gene3D" id="3.20.20.70">
    <property type="entry name" value="Aldolase class I"/>
    <property type="match status" value="1"/>
</dbReference>
<evidence type="ECO:0000256" key="10">
    <source>
        <dbReference type="ARBA" id="ARBA00047445"/>
    </source>
</evidence>
<dbReference type="FunFam" id="3.20.20.70:FF:000030">
    <property type="entry name" value="Nicotinate-nucleotide pyrophosphorylase, carboxylating"/>
    <property type="match status" value="1"/>
</dbReference>
<keyword evidence="8 12" id="KW-0808">Transferase</keyword>
<keyword evidence="16" id="KW-1185">Reference proteome</keyword>
<reference evidence="15 16" key="1">
    <citation type="submission" date="2013-10" db="EMBL/GenBank/DDBJ databases">
        <title>Salinisphaera orenii MK-B5 Genome Sequencing.</title>
        <authorList>
            <person name="Lai Q."/>
            <person name="Li C."/>
            <person name="Shao Z."/>
        </authorList>
    </citation>
    <scope>NUCLEOTIDE SEQUENCE [LARGE SCALE GENOMIC DNA]</scope>
    <source>
        <strain evidence="15 16">MK-B5</strain>
    </source>
</reference>
<comment type="pathway">
    <text evidence="2">Cofactor biosynthesis; NAD(+) biosynthesis; nicotinate D-ribonucleotide from quinolinate: step 1/1.</text>
</comment>
<dbReference type="InterPro" id="IPR037128">
    <property type="entry name" value="Quinolinate_PRibosylTase_N_sf"/>
</dbReference>
<comment type="similarity">
    <text evidence="3 12">Belongs to the NadC/ModD family.</text>
</comment>
<evidence type="ECO:0000256" key="11">
    <source>
        <dbReference type="ARBA" id="ARBA00069173"/>
    </source>
</evidence>
<evidence type="ECO:0000256" key="7">
    <source>
        <dbReference type="ARBA" id="ARBA00022676"/>
    </source>
</evidence>
<evidence type="ECO:0000256" key="3">
    <source>
        <dbReference type="ARBA" id="ARBA00009400"/>
    </source>
</evidence>
<comment type="catalytic activity">
    <reaction evidence="10">
        <text>nicotinate beta-D-ribonucleotide + CO2 + diphosphate = quinolinate + 5-phospho-alpha-D-ribose 1-diphosphate + 2 H(+)</text>
        <dbReference type="Rhea" id="RHEA:12733"/>
        <dbReference type="ChEBI" id="CHEBI:15378"/>
        <dbReference type="ChEBI" id="CHEBI:16526"/>
        <dbReference type="ChEBI" id="CHEBI:29959"/>
        <dbReference type="ChEBI" id="CHEBI:33019"/>
        <dbReference type="ChEBI" id="CHEBI:57502"/>
        <dbReference type="ChEBI" id="CHEBI:58017"/>
        <dbReference type="EC" id="2.4.2.19"/>
    </reaction>
</comment>
<dbReference type="InterPro" id="IPR004393">
    <property type="entry name" value="NadC"/>
</dbReference>
<evidence type="ECO:0000259" key="13">
    <source>
        <dbReference type="Pfam" id="PF01729"/>
    </source>
</evidence>
<dbReference type="NCBIfam" id="TIGR00078">
    <property type="entry name" value="nadC"/>
    <property type="match status" value="1"/>
</dbReference>
<comment type="subunit">
    <text evidence="4">Hexamer formed by 3 homodimers.</text>
</comment>
<dbReference type="EMBL" id="AYKH01000006">
    <property type="protein sequence ID" value="ROO29028.1"/>
    <property type="molecule type" value="Genomic_DNA"/>
</dbReference>
<organism evidence="15 16">
    <name type="scientific">Salinisphaera orenii MK-B5</name>
    <dbReference type="NCBI Taxonomy" id="856730"/>
    <lineage>
        <taxon>Bacteria</taxon>
        <taxon>Pseudomonadati</taxon>
        <taxon>Pseudomonadota</taxon>
        <taxon>Gammaproteobacteria</taxon>
        <taxon>Salinisphaerales</taxon>
        <taxon>Salinisphaeraceae</taxon>
        <taxon>Salinisphaera</taxon>
    </lineage>
</organism>
<dbReference type="InterPro" id="IPR002638">
    <property type="entry name" value="Quinolinate_PRibosylTrfase_C"/>
</dbReference>
<dbReference type="PANTHER" id="PTHR32179:SF3">
    <property type="entry name" value="NICOTINATE-NUCLEOTIDE PYROPHOSPHORYLASE [CARBOXYLATING]"/>
    <property type="match status" value="1"/>
</dbReference>
<dbReference type="AlphaFoldDB" id="A0A423PTY2"/>
<dbReference type="InterPro" id="IPR022412">
    <property type="entry name" value="Quinolinate_PRibosylTrfase_N"/>
</dbReference>
<evidence type="ECO:0000313" key="16">
    <source>
        <dbReference type="Proteomes" id="UP000283993"/>
    </source>
</evidence>
<evidence type="ECO:0000256" key="8">
    <source>
        <dbReference type="ARBA" id="ARBA00022679"/>
    </source>
</evidence>
<keyword evidence="6" id="KW-0662">Pyridine nucleotide biosynthesis</keyword>
<comment type="function">
    <text evidence="1">Involved in the catabolism of quinolinic acid (QA).</text>
</comment>
<dbReference type="Pfam" id="PF01729">
    <property type="entry name" value="QRPTase_C"/>
    <property type="match status" value="1"/>
</dbReference>
<dbReference type="PIRSF" id="PIRSF006250">
    <property type="entry name" value="NadC_ModD"/>
    <property type="match status" value="1"/>
</dbReference>
<dbReference type="SUPFAM" id="SSF51690">
    <property type="entry name" value="Nicotinate/Quinolinate PRTase C-terminal domain-like"/>
    <property type="match status" value="1"/>
</dbReference>
<dbReference type="RefSeq" id="WP_123630392.1">
    <property type="nucleotide sequence ID" value="NZ_AYKH01000006.1"/>
</dbReference>
<accession>A0A423PTY2</accession>
<protein>
    <recommendedName>
        <fullName evidence="11">Probable nicotinate-nucleotide pyrophosphorylase [carboxylating]</fullName>
        <ecNumber evidence="5">2.4.2.19</ecNumber>
    </recommendedName>
    <alternativeName>
        <fullName evidence="9">Quinolinate phosphoribosyltransferase [decarboxylating]</fullName>
    </alternativeName>
</protein>
<dbReference type="FunFam" id="3.90.1170.20:FF:000001">
    <property type="entry name" value="Nicotinate-nucleotide diphosphorylase (Carboxylating)"/>
    <property type="match status" value="1"/>
</dbReference>
<dbReference type="GO" id="GO:0005737">
    <property type="term" value="C:cytoplasm"/>
    <property type="evidence" value="ECO:0007669"/>
    <property type="project" value="TreeGrafter"/>
</dbReference>
<dbReference type="Pfam" id="PF02749">
    <property type="entry name" value="QRPTase_N"/>
    <property type="match status" value="1"/>
</dbReference>
<dbReference type="CDD" id="cd01572">
    <property type="entry name" value="QPRTase"/>
    <property type="match status" value="1"/>
</dbReference>
<evidence type="ECO:0000256" key="9">
    <source>
        <dbReference type="ARBA" id="ARBA00033102"/>
    </source>
</evidence>
<dbReference type="SUPFAM" id="SSF54675">
    <property type="entry name" value="Nicotinate/Quinolinate PRTase N-terminal domain-like"/>
    <property type="match status" value="1"/>
</dbReference>